<reference evidence="1 2" key="1">
    <citation type="submission" date="2014-07" db="EMBL/GenBank/DDBJ databases">
        <authorList>
            <person name="McCorrison J."/>
            <person name="Sanka R."/>
            <person name="Torralba M."/>
            <person name="Gillis M."/>
            <person name="Haft D.H."/>
            <person name="Methe B."/>
            <person name="Sutton G."/>
            <person name="Nelson K.E."/>
        </authorList>
    </citation>
    <scope>NUCLEOTIDE SEQUENCE [LARGE SCALE GENOMIC DNA]</scope>
    <source>
        <strain evidence="1 2">DNF00058</strain>
    </source>
</reference>
<name>A0A096AZA3_9BACT</name>
<keyword evidence="2" id="KW-1185">Reference proteome</keyword>
<comment type="caution">
    <text evidence="1">The sequence shown here is derived from an EMBL/GenBank/DDBJ whole genome shotgun (WGS) entry which is preliminary data.</text>
</comment>
<dbReference type="AlphaFoldDB" id="A0A096AZA3"/>
<organism evidence="1 2">
    <name type="scientific">Prevotella amnii DNF00058</name>
    <dbReference type="NCBI Taxonomy" id="1401066"/>
    <lineage>
        <taxon>Bacteria</taxon>
        <taxon>Pseudomonadati</taxon>
        <taxon>Bacteroidota</taxon>
        <taxon>Bacteroidia</taxon>
        <taxon>Bacteroidales</taxon>
        <taxon>Prevotellaceae</taxon>
        <taxon>Prevotella</taxon>
    </lineage>
</organism>
<gene>
    <name evidence="1" type="ORF">HMPREF9302_04725</name>
</gene>
<evidence type="ECO:0008006" key="3">
    <source>
        <dbReference type="Google" id="ProtNLM"/>
    </source>
</evidence>
<dbReference type="Proteomes" id="UP000029614">
    <property type="component" value="Unassembled WGS sequence"/>
</dbReference>
<sequence length="297" mass="35920">MGIFRNLYNSIFHTYTRLDLSKWDHSPHNNKPIYGVYHILMDKGWESLAEAQLHSLKQSGLLSVTKKLYLSCISDNEENINKLKKKIDSNNIELVAFHKDPKCYEYPALEFIRKLSIKEDAFLYYFHSKGISYQMVDSKDKQFMSFRSKIDAWRELLEYFVFYKWKVAVNVLSEGYDTYGCYRWPPKKYKMYSGSFWWARTDFIRTLPCFDSNIIANNRFYSETWLFERPNKQFSAFDSIVDFYFVHVPHSIYMKKHPPLKDIFRFVATYNFRKITKHLFGYNYKKVNQKRFQKLKR</sequence>
<evidence type="ECO:0000313" key="2">
    <source>
        <dbReference type="Proteomes" id="UP000029614"/>
    </source>
</evidence>
<proteinExistence type="predicted"/>
<protein>
    <recommendedName>
        <fullName evidence="3">Glycosyltransferase</fullName>
    </recommendedName>
</protein>
<dbReference type="OrthoDB" id="2985849at2"/>
<accession>A0A096AZA3</accession>
<evidence type="ECO:0000313" key="1">
    <source>
        <dbReference type="EMBL" id="KGF52170.1"/>
    </source>
</evidence>
<dbReference type="RefSeq" id="WP_036855172.1">
    <property type="nucleotide sequence ID" value="NZ_JRNU01000016.1"/>
</dbReference>
<dbReference type="EMBL" id="JRNU01000016">
    <property type="protein sequence ID" value="KGF52170.1"/>
    <property type="molecule type" value="Genomic_DNA"/>
</dbReference>